<reference evidence="3" key="1">
    <citation type="journal article" date="2019" name="Int. J. Syst. Evol. Microbiol.">
        <title>The Global Catalogue of Microorganisms (GCM) 10K type strain sequencing project: providing services to taxonomists for standard genome sequencing and annotation.</title>
        <authorList>
            <consortium name="The Broad Institute Genomics Platform"/>
            <consortium name="The Broad Institute Genome Sequencing Center for Infectious Disease"/>
            <person name="Wu L."/>
            <person name="Ma J."/>
        </authorList>
    </citation>
    <scope>NUCLEOTIDE SEQUENCE [LARGE SCALE GENOMIC DNA]</scope>
    <source>
        <strain evidence="3">JCM 19212</strain>
    </source>
</reference>
<sequence length="153" mass="16434">MPDTFARDRIVAAQAILASIFASQKALRALAPEHSWAGLGNLLGDFGELLATDHYKLNKAPSGSGDYDARTADGRSVQIKTNFASSQIGFRGEADLLLVLGIKLDGSWEEIYFGPYLPVKQLARFSGRDNKHMIAVSKLRSLAAAITPSAATL</sequence>
<organism evidence="2 3">
    <name type="scientific">Lysobacter panacisoli</name>
    <dbReference type="NCBI Taxonomy" id="1255263"/>
    <lineage>
        <taxon>Bacteria</taxon>
        <taxon>Pseudomonadati</taxon>
        <taxon>Pseudomonadota</taxon>
        <taxon>Gammaproteobacteria</taxon>
        <taxon>Lysobacterales</taxon>
        <taxon>Lysobacteraceae</taxon>
        <taxon>Lysobacter</taxon>
    </lineage>
</organism>
<proteinExistence type="predicted"/>
<evidence type="ECO:0000313" key="3">
    <source>
        <dbReference type="Proteomes" id="UP001501083"/>
    </source>
</evidence>
<accession>A0ABP9L3R7</accession>
<name>A0ABP9L3R7_9GAMM</name>
<evidence type="ECO:0000259" key="1">
    <source>
        <dbReference type="Pfam" id="PF22522"/>
    </source>
</evidence>
<dbReference type="EMBL" id="BAABKY010000001">
    <property type="protein sequence ID" value="GAA5068739.1"/>
    <property type="molecule type" value="Genomic_DNA"/>
</dbReference>
<feature type="domain" description="DUF6998" evidence="1">
    <location>
        <begin position="19"/>
        <end position="148"/>
    </location>
</feature>
<gene>
    <name evidence="2" type="ORF">GCM10025759_04780</name>
</gene>
<comment type="caution">
    <text evidence="2">The sequence shown here is derived from an EMBL/GenBank/DDBJ whole genome shotgun (WGS) entry which is preliminary data.</text>
</comment>
<dbReference type="Pfam" id="PF22522">
    <property type="entry name" value="DUF6998"/>
    <property type="match status" value="1"/>
</dbReference>
<evidence type="ECO:0000313" key="2">
    <source>
        <dbReference type="EMBL" id="GAA5068739.1"/>
    </source>
</evidence>
<dbReference type="Proteomes" id="UP001501083">
    <property type="component" value="Unassembled WGS sequence"/>
</dbReference>
<protein>
    <recommendedName>
        <fullName evidence="1">DUF6998 domain-containing protein</fullName>
    </recommendedName>
</protein>
<keyword evidence="3" id="KW-1185">Reference proteome</keyword>
<dbReference type="RefSeq" id="WP_158982986.1">
    <property type="nucleotide sequence ID" value="NZ_BAABKY010000001.1"/>
</dbReference>
<dbReference type="InterPro" id="IPR054267">
    <property type="entry name" value="DUF6998"/>
</dbReference>